<reference evidence="1 2" key="1">
    <citation type="submission" date="2019-04" db="EMBL/GenBank/DDBJ databases">
        <authorList>
            <person name="Feng G."/>
            <person name="Zhang J."/>
            <person name="Zhu H."/>
        </authorList>
    </citation>
    <scope>NUCLEOTIDE SEQUENCE [LARGE SCALE GENOMIC DNA]</scope>
    <source>
        <strain evidence="1 2">9PBR-1</strain>
    </source>
</reference>
<dbReference type="EMBL" id="SRMB01000001">
    <property type="protein sequence ID" value="TGE29791.1"/>
    <property type="molecule type" value="Genomic_DNA"/>
</dbReference>
<gene>
    <name evidence="1" type="ORF">E5K02_10130</name>
</gene>
<dbReference type="InterPro" id="IPR013320">
    <property type="entry name" value="ConA-like_dom_sf"/>
</dbReference>
<accession>A0A4Z0QL65</accession>
<dbReference type="SUPFAM" id="SSF49899">
    <property type="entry name" value="Concanavalin A-like lectins/glucanases"/>
    <property type="match status" value="1"/>
</dbReference>
<organism evidence="1 2">
    <name type="scientific">Hymenobacter metallicola</name>
    <dbReference type="NCBI Taxonomy" id="2563114"/>
    <lineage>
        <taxon>Bacteria</taxon>
        <taxon>Pseudomonadati</taxon>
        <taxon>Bacteroidota</taxon>
        <taxon>Cytophagia</taxon>
        <taxon>Cytophagales</taxon>
        <taxon>Hymenobacteraceae</taxon>
        <taxon>Hymenobacter</taxon>
    </lineage>
</organism>
<protein>
    <recommendedName>
        <fullName evidence="3">LamG domain-containing protein</fullName>
    </recommendedName>
</protein>
<dbReference type="Proteomes" id="UP000298471">
    <property type="component" value="Unassembled WGS sequence"/>
</dbReference>
<dbReference type="RefSeq" id="WP_135394577.1">
    <property type="nucleotide sequence ID" value="NZ_SRMB01000001.1"/>
</dbReference>
<dbReference type="GO" id="GO:0005975">
    <property type="term" value="P:carbohydrate metabolic process"/>
    <property type="evidence" value="ECO:0007669"/>
    <property type="project" value="UniProtKB-ARBA"/>
</dbReference>
<name>A0A4Z0QL65_9BACT</name>
<dbReference type="OrthoDB" id="9986786at2"/>
<dbReference type="AlphaFoldDB" id="A0A4Z0QL65"/>
<keyword evidence="2" id="KW-1185">Reference proteome</keyword>
<sequence>MAFTPAPSIPFTVPGTTAGTLRVRPVGGTAVATAAVPATGGGGNPSIDPDAQTYLTNAGFADTGGHAWDAFFKGLKSAGIYPKLKAAYPIGGSTALSHSLNMVNPLNTDAAYRLTFPNGAVHGNSVMSFDQSGNGQYAETHLNVSELDPDNFALAFNTPSAISESASEIAAVLSNGQLVELQAFFNGSAFFEAGPATQGQAVASSAGLTVGNRPETRHDIYKNGSLLGGGQVSALPGITFTGSDFKLGSRNNNQFSDKVFTGAYFFSQALSAAEIQNFTTLVQNLDTALGR</sequence>
<comment type="caution">
    <text evidence="1">The sequence shown here is derived from an EMBL/GenBank/DDBJ whole genome shotgun (WGS) entry which is preliminary data.</text>
</comment>
<evidence type="ECO:0000313" key="1">
    <source>
        <dbReference type="EMBL" id="TGE29791.1"/>
    </source>
</evidence>
<dbReference type="GO" id="GO:0004553">
    <property type="term" value="F:hydrolase activity, hydrolyzing O-glycosyl compounds"/>
    <property type="evidence" value="ECO:0007669"/>
    <property type="project" value="UniProtKB-ARBA"/>
</dbReference>
<evidence type="ECO:0000313" key="2">
    <source>
        <dbReference type="Proteomes" id="UP000298471"/>
    </source>
</evidence>
<evidence type="ECO:0008006" key="3">
    <source>
        <dbReference type="Google" id="ProtNLM"/>
    </source>
</evidence>
<proteinExistence type="predicted"/>